<dbReference type="KEGG" id="aarg:Aargi30884_13080"/>
<sequence length="77" mass="9051">MKNTIRLTEEISKNVSARKHVSTKIEYFCEKEEDAKTLTENIMRVLTKNLGDTNLAKITYEFYPSEKKVEVEIIEHM</sequence>
<dbReference type="EMBL" id="AP019695">
    <property type="protein sequence ID" value="BBK22405.1"/>
    <property type="molecule type" value="Genomic_DNA"/>
</dbReference>
<reference evidence="2" key="1">
    <citation type="submission" date="2019-05" db="EMBL/GenBank/DDBJ databases">
        <title>Complete genome sequencing of Absiella argi strain JCM 30884.</title>
        <authorList>
            <person name="Sakamoto M."/>
            <person name="Murakami T."/>
            <person name="Mori H."/>
        </authorList>
    </citation>
    <scope>NUCLEOTIDE SEQUENCE [LARGE SCALE GENOMIC DNA]</scope>
    <source>
        <strain evidence="2">JCM 30884</strain>
    </source>
</reference>
<gene>
    <name evidence="1" type="ORF">Aargi30884_13080</name>
</gene>
<accession>A0A6N4TJ18</accession>
<dbReference type="RefSeq" id="WP_115716837.1">
    <property type="nucleotide sequence ID" value="NZ_AP019695.1"/>
</dbReference>
<dbReference type="Proteomes" id="UP000464754">
    <property type="component" value="Chromosome"/>
</dbReference>
<dbReference type="AlphaFoldDB" id="A0A6N4TJ18"/>
<proteinExistence type="predicted"/>
<evidence type="ECO:0000313" key="2">
    <source>
        <dbReference type="Proteomes" id="UP000464754"/>
    </source>
</evidence>
<keyword evidence="2" id="KW-1185">Reference proteome</keyword>
<name>A0A6N4TJ18_9FIRM</name>
<evidence type="ECO:0000313" key="1">
    <source>
        <dbReference type="EMBL" id="BBK22405.1"/>
    </source>
</evidence>
<protein>
    <submittedName>
        <fullName evidence="1">Uncharacterized protein</fullName>
    </submittedName>
</protein>
<organism evidence="1 2">
    <name type="scientific">Amedibacterium intestinale</name>
    <dbReference type="NCBI Taxonomy" id="2583452"/>
    <lineage>
        <taxon>Bacteria</taxon>
        <taxon>Bacillati</taxon>
        <taxon>Bacillota</taxon>
        <taxon>Erysipelotrichia</taxon>
        <taxon>Erysipelotrichales</taxon>
        <taxon>Erysipelotrichaceae</taxon>
        <taxon>Amedibacterium</taxon>
    </lineage>
</organism>